<dbReference type="Proteomes" id="UP000218209">
    <property type="component" value="Unassembled WGS sequence"/>
</dbReference>
<dbReference type="OrthoDB" id="2342176at2759"/>
<evidence type="ECO:0000313" key="1">
    <source>
        <dbReference type="EMBL" id="OSX69516.1"/>
    </source>
</evidence>
<name>A0A1X6NM20_PORUM</name>
<dbReference type="AlphaFoldDB" id="A0A1X6NM20"/>
<dbReference type="InterPro" id="IPR013783">
    <property type="entry name" value="Ig-like_fold"/>
</dbReference>
<dbReference type="EMBL" id="KV919514">
    <property type="protein sequence ID" value="OSX69516.1"/>
    <property type="molecule type" value="Genomic_DNA"/>
</dbReference>
<accession>A0A1X6NM20</accession>
<dbReference type="Gene3D" id="2.60.40.10">
    <property type="entry name" value="Immunoglobulins"/>
    <property type="match status" value="1"/>
</dbReference>
<reference evidence="1 2" key="1">
    <citation type="submission" date="2017-03" db="EMBL/GenBank/DDBJ databases">
        <title>WGS assembly of Porphyra umbilicalis.</title>
        <authorList>
            <person name="Brawley S.H."/>
            <person name="Blouin N.A."/>
            <person name="Ficko-Blean E."/>
            <person name="Wheeler G.L."/>
            <person name="Lohr M."/>
            <person name="Goodson H.V."/>
            <person name="Jenkins J.W."/>
            <person name="Blaby-Haas C.E."/>
            <person name="Helliwell K.E."/>
            <person name="Chan C."/>
            <person name="Marriage T."/>
            <person name="Bhattacharya D."/>
            <person name="Klein A.S."/>
            <person name="Badis Y."/>
            <person name="Brodie J."/>
            <person name="Cao Y."/>
            <person name="Collen J."/>
            <person name="Dittami S.M."/>
            <person name="Gachon C.M."/>
            <person name="Green B.R."/>
            <person name="Karpowicz S."/>
            <person name="Kim J.W."/>
            <person name="Kudahl U."/>
            <person name="Lin S."/>
            <person name="Michel G."/>
            <person name="Mittag M."/>
            <person name="Olson B.J."/>
            <person name="Pangilinan J."/>
            <person name="Peng Y."/>
            <person name="Qiu H."/>
            <person name="Shu S."/>
            <person name="Singer J.T."/>
            <person name="Smith A.G."/>
            <person name="Sprecher B.N."/>
            <person name="Wagner V."/>
            <person name="Wang W."/>
            <person name="Wang Z.-Y."/>
            <person name="Yan J."/>
            <person name="Yarish C."/>
            <person name="Zoeuner-Riek S."/>
            <person name="Zhuang Y."/>
            <person name="Zou Y."/>
            <person name="Lindquist E.A."/>
            <person name="Grimwood J."/>
            <person name="Barry K."/>
            <person name="Rokhsar D.S."/>
            <person name="Schmutz J."/>
            <person name="Stiller J.W."/>
            <person name="Grossman A.R."/>
            <person name="Prochnik S.E."/>
        </authorList>
    </citation>
    <scope>NUCLEOTIDE SEQUENCE [LARGE SCALE GENOMIC DNA]</scope>
    <source>
        <strain evidence="1">4086291</strain>
    </source>
</reference>
<gene>
    <name evidence="1" type="ORF">BU14_1440s0004</name>
</gene>
<keyword evidence="2" id="KW-1185">Reference proteome</keyword>
<organism evidence="1 2">
    <name type="scientific">Porphyra umbilicalis</name>
    <name type="common">Purple laver</name>
    <name type="synonym">Red alga</name>
    <dbReference type="NCBI Taxonomy" id="2786"/>
    <lineage>
        <taxon>Eukaryota</taxon>
        <taxon>Rhodophyta</taxon>
        <taxon>Bangiophyceae</taxon>
        <taxon>Bangiales</taxon>
        <taxon>Bangiaceae</taxon>
        <taxon>Porphyra</taxon>
    </lineage>
</organism>
<dbReference type="Gene3D" id="2.70.50.70">
    <property type="match status" value="1"/>
</dbReference>
<sequence>MNGCRIGGHEDVWVRYCPGPCPNMDLDASTSPSKPAAVWARGGRYSVTYARNNHEAGFVRWALVPVSQMHDKAAHARAAFMHSCWVSDRHTCESEVERRRDCEVDRQNSAFRQTVVVPDVYPDGDYVLSWVWYGGGKFGQFGDYYDCSYIRIQGGNDVADEYQVTFEAGINTTIASTSGCLAAVDRIGACPYEACGLQCAKAKVQLPKGFKVGDAAPQKVYSAPLVATQARAARPRSGYPGIADLTIWLVYHNRSMATVGLYPRINKHQMPAMTVSATTRGAVDMVEWYVDGIKVSTQRGGPYYLTGMTQSTRRAVPWTNMPGDTPVVIFARACDSATRRCSKKVITPTFFHKVVPSRLGMREVLIERAGAGGTGVLAPIRNSFSPVNLWRHIAVNIRAELVGDVRAVEFWINGKLVTTTFVAPYRAFLPEVGWTGFPINKRFLVKIIATGGGGDTFAWEQDMLFFRFYDRNLVIPKWK</sequence>
<proteinExistence type="predicted"/>
<evidence type="ECO:0000313" key="2">
    <source>
        <dbReference type="Proteomes" id="UP000218209"/>
    </source>
</evidence>
<protein>
    <submittedName>
        <fullName evidence="1">Uncharacterized protein</fullName>
    </submittedName>
</protein>